<dbReference type="GO" id="GO:0005737">
    <property type="term" value="C:cytoplasm"/>
    <property type="evidence" value="ECO:0007669"/>
    <property type="project" value="TreeGrafter"/>
</dbReference>
<feature type="region of interest" description="Disordered" evidence="2">
    <location>
        <begin position="1"/>
        <end position="33"/>
    </location>
</feature>
<dbReference type="InterPro" id="IPR027523">
    <property type="entry name" value="CLU_prot"/>
</dbReference>
<dbReference type="InterPro" id="IPR023231">
    <property type="entry name" value="GSKIP_dom_sf"/>
</dbReference>
<comment type="caution">
    <text evidence="4">The sequence shown here is derived from an EMBL/GenBank/DDBJ whole genome shotgun (WGS) entry which is preliminary data.</text>
</comment>
<dbReference type="GO" id="GO:0048312">
    <property type="term" value="P:intracellular distribution of mitochondria"/>
    <property type="evidence" value="ECO:0007669"/>
    <property type="project" value="TreeGrafter"/>
</dbReference>
<dbReference type="PROSITE" id="PS51823">
    <property type="entry name" value="CLU"/>
    <property type="match status" value="1"/>
</dbReference>
<dbReference type="Gene3D" id="1.25.40.10">
    <property type="entry name" value="Tetratricopeptide repeat domain"/>
    <property type="match status" value="2"/>
</dbReference>
<gene>
    <name evidence="4" type="primary">CLU1</name>
    <name evidence="4" type="ORF">HDU87_008606</name>
</gene>
<dbReference type="InterPro" id="IPR025697">
    <property type="entry name" value="CLU_dom"/>
</dbReference>
<proteinExistence type="predicted"/>
<accession>A0AAD5TTU6</accession>
<evidence type="ECO:0000256" key="1">
    <source>
        <dbReference type="ARBA" id="ARBA00022490"/>
    </source>
</evidence>
<dbReference type="CDD" id="cd15466">
    <property type="entry name" value="CLU-central"/>
    <property type="match status" value="1"/>
</dbReference>
<sequence>MTTDTPQPPAVDADHEASSAALKETSPAMQGEPEGIRELDFKLHVRMPDKLPSIPLYVSARTIVQDIRQAIFDVPDVNGFTCFYLTFEGKRLSEFTELGDIPGFSPDSEMVLCPEAYNDRELRVHLTRFREIFSNFGSGPTNAGVDQGSSYLRFVERREENGAQDGKGKGKTKSGTTGPDGIDAFEEYDFDCKSHNLLSDLIPKGAGDAEKVKPLKSLALSSWNPAPIERRGGGDLLYLRVVSLEGTIFHLTCSVSGFFINSSTDDVFDPEPRAGGKAYHEHNIAFCLSKASPLFAKAYSRLLQKVQSRNPLEYLASTAAAYPWAVRPRGHTADESRALDAHLQFADQAEGFGSHDWNEELQSTRELPQTTPQETVLRDQALYRVHAEFVEAATKGAVAVMNGNALALNPGEPGSQMFLHNNIFYSLGYDNREAFEHLGGEAAAHVAVSKDVDGCKLVADQEIPDLYTLGTVVVDYMGQRVVAQTVIPGILRRPENADPLVKYGSVDMGQEIASDPAFHTLAETMAGALNLAEHVVRDGKGDEHKLYTSLETKGIVGLDNRKYFLDLYRITPVDAEFLDETAVKEDNKTAAEMPYPHQLPLLRPELLKSFYESKLRAAFDEANPRATTEAETKKSAESGVEKEEPPKTDGNATETPDTEATPESAAEKPKELVIPEINITWNTDAYTRANANSATAAADVAQIRELSTFLRTDALNRLVRECLYNNPPIDGETLVRRFHARGVNMRYLGKVVKLAEDLTKNAESKSSRVPSQYFLRLCRQEMISRGAKHVLRSLLKETPSYLMRYCVARFLSCLFADEETELAPFQAHALYNRIAVDKYAFTTITPKIIHERVRREVACRFQFTDLPENFWTERSLPLLRSVCLKVGLQVEATDYFATGPPSSPDQKQHAPRFEPHHIISHYPIAKHHDPRATLAEQALEAAHAAAADPSQPAGLAIELHGEACAVYEQVCGPVHPATARAYTGLAMAYHRAEDTERALAAERKAVVVGERVLGVDSEEVLGWYMNLAYFEYLTGRKLLTKAEGSPKLEKERKERSAGFGKALKLMRHAVREWEKVCGGDRNLEGASTDGNISQMLADLGQLPLAVRFLERALETQQQILGNAANPTVLTSQEALVRLQLQQGNFHAAVAAQKRVCELLRAVLPATDERAKMAEQLLNVITTRAVDEAKIKAAASSNNSANGKKIKQQIVAQKAAAASGSTNTTKAAAAAAGGRQEQPPSIDQLLEFIGEKPAKASSKKAAGRAKKNGK</sequence>
<dbReference type="Pfam" id="PF13236">
    <property type="entry name" value="CLU"/>
    <property type="match status" value="1"/>
</dbReference>
<name>A0AAD5TTU6_9FUNG</name>
<keyword evidence="1" id="KW-0963">Cytoplasm</keyword>
<organism evidence="4 5">
    <name type="scientific">Geranomyces variabilis</name>
    <dbReference type="NCBI Taxonomy" id="109894"/>
    <lineage>
        <taxon>Eukaryota</taxon>
        <taxon>Fungi</taxon>
        <taxon>Fungi incertae sedis</taxon>
        <taxon>Chytridiomycota</taxon>
        <taxon>Chytridiomycota incertae sedis</taxon>
        <taxon>Chytridiomycetes</taxon>
        <taxon>Spizellomycetales</taxon>
        <taxon>Powellomycetaceae</taxon>
        <taxon>Geranomyces</taxon>
    </lineage>
</organism>
<feature type="domain" description="Clu" evidence="3">
    <location>
        <begin position="329"/>
        <end position="578"/>
    </location>
</feature>
<dbReference type="Pfam" id="PF13424">
    <property type="entry name" value="TPR_12"/>
    <property type="match status" value="2"/>
</dbReference>
<feature type="compositionally biased region" description="Low complexity" evidence="2">
    <location>
        <begin position="652"/>
        <end position="664"/>
    </location>
</feature>
<dbReference type="InterPro" id="IPR028275">
    <property type="entry name" value="CLU_N"/>
</dbReference>
<evidence type="ECO:0000259" key="3">
    <source>
        <dbReference type="PROSITE" id="PS51823"/>
    </source>
</evidence>
<dbReference type="Proteomes" id="UP001212152">
    <property type="component" value="Unassembled WGS sequence"/>
</dbReference>
<evidence type="ECO:0000313" key="4">
    <source>
        <dbReference type="EMBL" id="KAJ3182442.1"/>
    </source>
</evidence>
<dbReference type="GO" id="GO:0003729">
    <property type="term" value="F:mRNA binding"/>
    <property type="evidence" value="ECO:0007669"/>
    <property type="project" value="TreeGrafter"/>
</dbReference>
<protein>
    <submittedName>
        <fullName evidence="4">Intracellular distribution of mitochondria</fullName>
    </submittedName>
</protein>
<dbReference type="PANTHER" id="PTHR12601:SF6">
    <property type="entry name" value="CLUSTERED MITOCHONDRIA PROTEIN HOMOLOG"/>
    <property type="match status" value="1"/>
</dbReference>
<dbReference type="SUPFAM" id="SSF103107">
    <property type="entry name" value="Hypothetical protein c14orf129, hspc210"/>
    <property type="match status" value="1"/>
</dbReference>
<dbReference type="InterPro" id="IPR011990">
    <property type="entry name" value="TPR-like_helical_dom_sf"/>
</dbReference>
<feature type="compositionally biased region" description="Basic and acidic residues" evidence="2">
    <location>
        <begin position="621"/>
        <end position="647"/>
    </location>
</feature>
<feature type="compositionally biased region" description="Low complexity" evidence="2">
    <location>
        <begin position="1216"/>
        <end position="1233"/>
    </location>
</feature>
<reference evidence="4" key="1">
    <citation type="submission" date="2020-05" db="EMBL/GenBank/DDBJ databases">
        <title>Phylogenomic resolution of chytrid fungi.</title>
        <authorList>
            <person name="Stajich J.E."/>
            <person name="Amses K."/>
            <person name="Simmons R."/>
            <person name="Seto K."/>
            <person name="Myers J."/>
            <person name="Bonds A."/>
            <person name="Quandt C.A."/>
            <person name="Barry K."/>
            <person name="Liu P."/>
            <person name="Grigoriev I."/>
            <person name="Longcore J.E."/>
            <person name="James T.Y."/>
        </authorList>
    </citation>
    <scope>NUCLEOTIDE SEQUENCE</scope>
    <source>
        <strain evidence="4">JEL0379</strain>
    </source>
</reference>
<keyword evidence="5" id="KW-1185">Reference proteome</keyword>
<feature type="region of interest" description="Disordered" evidence="2">
    <location>
        <begin position="621"/>
        <end position="673"/>
    </location>
</feature>
<feature type="region of interest" description="Disordered" evidence="2">
    <location>
        <begin position="160"/>
        <end position="180"/>
    </location>
</feature>
<feature type="region of interest" description="Disordered" evidence="2">
    <location>
        <begin position="1216"/>
        <end position="1269"/>
    </location>
</feature>
<dbReference type="EMBL" id="JADGJQ010000009">
    <property type="protein sequence ID" value="KAJ3182442.1"/>
    <property type="molecule type" value="Genomic_DNA"/>
</dbReference>
<feature type="compositionally biased region" description="Basic residues" evidence="2">
    <location>
        <begin position="1256"/>
        <end position="1269"/>
    </location>
</feature>
<dbReference type="SUPFAM" id="SSF48452">
    <property type="entry name" value="TPR-like"/>
    <property type="match status" value="1"/>
</dbReference>
<evidence type="ECO:0000313" key="5">
    <source>
        <dbReference type="Proteomes" id="UP001212152"/>
    </source>
</evidence>
<dbReference type="AlphaFoldDB" id="A0AAD5TTU6"/>
<dbReference type="Pfam" id="PF15044">
    <property type="entry name" value="CLU_N"/>
    <property type="match status" value="1"/>
</dbReference>
<dbReference type="PANTHER" id="PTHR12601">
    <property type="entry name" value="EUKARYOTIC TRANSLATION INITIATION FACTOR 3 SUBUNIT EIF-3"/>
    <property type="match status" value="1"/>
</dbReference>
<dbReference type="InterPro" id="IPR033646">
    <property type="entry name" value="CLU-central"/>
</dbReference>
<dbReference type="Pfam" id="PF12807">
    <property type="entry name" value="eIF3_p135"/>
    <property type="match status" value="1"/>
</dbReference>
<evidence type="ECO:0000256" key="2">
    <source>
        <dbReference type="SAM" id="MobiDB-lite"/>
    </source>
</evidence>